<reference evidence="8" key="1">
    <citation type="journal article" date="2021" name="Nat. Commun.">
        <title>Genetic determinants of endophytism in the Arabidopsis root mycobiome.</title>
        <authorList>
            <person name="Mesny F."/>
            <person name="Miyauchi S."/>
            <person name="Thiergart T."/>
            <person name="Pickel B."/>
            <person name="Atanasova L."/>
            <person name="Karlsson M."/>
            <person name="Huettel B."/>
            <person name="Barry K.W."/>
            <person name="Haridas S."/>
            <person name="Chen C."/>
            <person name="Bauer D."/>
            <person name="Andreopoulos W."/>
            <person name="Pangilinan J."/>
            <person name="LaButti K."/>
            <person name="Riley R."/>
            <person name="Lipzen A."/>
            <person name="Clum A."/>
            <person name="Drula E."/>
            <person name="Henrissat B."/>
            <person name="Kohler A."/>
            <person name="Grigoriev I.V."/>
            <person name="Martin F.M."/>
            <person name="Hacquard S."/>
        </authorList>
    </citation>
    <scope>NUCLEOTIDE SEQUENCE</scope>
    <source>
        <strain evidence="8">MPI-CAGE-CH-0243</strain>
    </source>
</reference>
<keyword evidence="9" id="KW-1185">Reference proteome</keyword>
<dbReference type="SUPFAM" id="SSF51905">
    <property type="entry name" value="FAD/NAD(P)-binding domain"/>
    <property type="match status" value="1"/>
</dbReference>
<comment type="similarity">
    <text evidence="2 6">Belongs to the flavin monoamine oxidase family.</text>
</comment>
<dbReference type="InterPro" id="IPR001613">
    <property type="entry name" value="Flavin_amine_oxidase"/>
</dbReference>
<organism evidence="8 9">
    <name type="scientific">Dendryphion nanum</name>
    <dbReference type="NCBI Taxonomy" id="256645"/>
    <lineage>
        <taxon>Eukaryota</taxon>
        <taxon>Fungi</taxon>
        <taxon>Dikarya</taxon>
        <taxon>Ascomycota</taxon>
        <taxon>Pezizomycotina</taxon>
        <taxon>Dothideomycetes</taxon>
        <taxon>Pleosporomycetidae</taxon>
        <taxon>Pleosporales</taxon>
        <taxon>Torulaceae</taxon>
        <taxon>Dendryphion</taxon>
    </lineage>
</organism>
<feature type="binding site" evidence="5">
    <location>
        <position position="423"/>
    </location>
    <ligand>
        <name>FAD</name>
        <dbReference type="ChEBI" id="CHEBI:57692"/>
    </ligand>
</feature>
<evidence type="ECO:0000313" key="9">
    <source>
        <dbReference type="Proteomes" id="UP000700596"/>
    </source>
</evidence>
<keyword evidence="6" id="KW-0274">FAD</keyword>
<evidence type="ECO:0000256" key="3">
    <source>
        <dbReference type="ARBA" id="ARBA00023002"/>
    </source>
</evidence>
<feature type="binding site" evidence="5">
    <location>
        <position position="230"/>
    </location>
    <ligand>
        <name>FAD</name>
        <dbReference type="ChEBI" id="CHEBI:57692"/>
    </ligand>
</feature>
<dbReference type="EC" id="1.4.3.-" evidence="6"/>
<dbReference type="Gene3D" id="1.10.405.10">
    <property type="entry name" value="Guanine Nucleotide Dissociation Inhibitor, domain 1"/>
    <property type="match status" value="1"/>
</dbReference>
<protein>
    <recommendedName>
        <fullName evidence="6">Amine oxidase</fullName>
        <ecNumber evidence="6">1.4.3.-</ecNumber>
    </recommendedName>
</protein>
<keyword evidence="6" id="KW-0285">Flavoprotein</keyword>
<evidence type="ECO:0000256" key="4">
    <source>
        <dbReference type="ARBA" id="ARBA00048448"/>
    </source>
</evidence>
<comment type="cofactor">
    <cofactor evidence="1 6">
        <name>FAD</name>
        <dbReference type="ChEBI" id="CHEBI:57692"/>
    </cofactor>
</comment>
<keyword evidence="3 6" id="KW-0560">Oxidoreductase</keyword>
<dbReference type="PANTHER" id="PTHR43563:SF14">
    <property type="entry name" value="AMINE OXIDASE"/>
    <property type="match status" value="1"/>
</dbReference>
<dbReference type="Gene3D" id="3.90.660.10">
    <property type="match status" value="1"/>
</dbReference>
<feature type="binding site" evidence="5">
    <location>
        <begin position="31"/>
        <end position="32"/>
    </location>
    <ligand>
        <name>FAD</name>
        <dbReference type="ChEBI" id="CHEBI:57692"/>
    </ligand>
</feature>
<sequence length="455" mass="50966">MFDVVIVGAGFSGLQAALTAQNAGLKVVVIEARDRVGGKVWSVPLASGRGVVDLGAAWVNDSMQKRIWAYTKKFDLKVVTQRLEGQAVMLSQPDQRLTFPFGITPDFTAEEKKNLEMVRDHIQAESLKTGLPSKEQDSVTLDQYVRNLGANQKTASMVNLWSQVMHGVESNEQSSAFFIDYCRRNHGLLAIRADDKTGGQYMRYQTGTMKIIENIAELVGRSNIYLSSPVASIQDHQTHVSITTRTGHIYQGRKCIISLPSTLYKDLNISPPLPLRLQQISNSTKLGDYNKAIVCYDRPWWRDSGYNGFFMSYNGPVNLARDTSVDPARQFSLTCFINGQFGRDWSLLPPHERRRVVLTQLAKVYACDPESEVWKPIEFFEQIWMREEFSKGALVPVTALGHLTGLADVYGKRVGNLHFVGTEFAREWKGYMEGALESGERGAEEVVKALGRSKL</sequence>
<dbReference type="PRINTS" id="PR00757">
    <property type="entry name" value="AMINEOXDASEF"/>
</dbReference>
<feature type="binding site" evidence="5">
    <location>
        <position position="12"/>
    </location>
    <ligand>
        <name>FAD</name>
        <dbReference type="ChEBI" id="CHEBI:57692"/>
    </ligand>
</feature>
<evidence type="ECO:0000256" key="6">
    <source>
        <dbReference type="RuleBase" id="RU362067"/>
    </source>
</evidence>
<dbReference type="PANTHER" id="PTHR43563">
    <property type="entry name" value="AMINE OXIDASE"/>
    <property type="match status" value="1"/>
</dbReference>
<dbReference type="SUPFAM" id="SSF54373">
    <property type="entry name" value="FAD-linked reductases, C-terminal domain"/>
    <property type="match status" value="1"/>
</dbReference>
<evidence type="ECO:0000256" key="2">
    <source>
        <dbReference type="ARBA" id="ARBA00005995"/>
    </source>
</evidence>
<dbReference type="EMBL" id="JAGMWT010000005">
    <property type="protein sequence ID" value="KAH7128168.1"/>
    <property type="molecule type" value="Genomic_DNA"/>
</dbReference>
<evidence type="ECO:0000256" key="5">
    <source>
        <dbReference type="PIRSR" id="PIRSR601613-1"/>
    </source>
</evidence>
<accession>A0A9P9DZL8</accession>
<evidence type="ECO:0000313" key="8">
    <source>
        <dbReference type="EMBL" id="KAH7128168.1"/>
    </source>
</evidence>
<dbReference type="OrthoDB" id="5046242at2759"/>
<feature type="domain" description="Amine oxidase" evidence="7">
    <location>
        <begin position="11"/>
        <end position="446"/>
    </location>
</feature>
<name>A0A9P9DZL8_9PLEO</name>
<dbReference type="Pfam" id="PF01593">
    <property type="entry name" value="Amino_oxidase"/>
    <property type="match status" value="1"/>
</dbReference>
<comment type="caution">
    <text evidence="8">The sequence shown here is derived from an EMBL/GenBank/DDBJ whole genome shotgun (WGS) entry which is preliminary data.</text>
</comment>
<dbReference type="InterPro" id="IPR002937">
    <property type="entry name" value="Amino_oxidase"/>
</dbReference>
<dbReference type="AlphaFoldDB" id="A0A9P9DZL8"/>
<comment type="catalytic activity">
    <reaction evidence="4">
        <text>a secondary aliphatic amine + O2 + H2O = a primary amine + an aldehyde + H2O2</text>
        <dbReference type="Rhea" id="RHEA:26414"/>
        <dbReference type="ChEBI" id="CHEBI:15377"/>
        <dbReference type="ChEBI" id="CHEBI:15379"/>
        <dbReference type="ChEBI" id="CHEBI:16240"/>
        <dbReference type="ChEBI" id="CHEBI:17478"/>
        <dbReference type="ChEBI" id="CHEBI:58855"/>
        <dbReference type="ChEBI" id="CHEBI:65296"/>
        <dbReference type="EC" id="1.4.3.4"/>
    </reaction>
</comment>
<dbReference type="InterPro" id="IPR036188">
    <property type="entry name" value="FAD/NAD-bd_sf"/>
</dbReference>
<proteinExistence type="inferred from homology"/>
<evidence type="ECO:0000259" key="7">
    <source>
        <dbReference type="Pfam" id="PF01593"/>
    </source>
</evidence>
<evidence type="ECO:0000256" key="1">
    <source>
        <dbReference type="ARBA" id="ARBA00001974"/>
    </source>
</evidence>
<dbReference type="Gene3D" id="3.50.50.60">
    <property type="entry name" value="FAD/NAD(P)-binding domain"/>
    <property type="match status" value="1"/>
</dbReference>
<feature type="binding site" evidence="5">
    <location>
        <position position="336"/>
    </location>
    <ligand>
        <name>substrate</name>
    </ligand>
</feature>
<dbReference type="GO" id="GO:0097621">
    <property type="term" value="F:monoamine oxidase activity"/>
    <property type="evidence" value="ECO:0007669"/>
    <property type="project" value="UniProtKB-EC"/>
</dbReference>
<gene>
    <name evidence="8" type="ORF">B0J11DRAFT_603331</name>
</gene>
<dbReference type="Proteomes" id="UP000700596">
    <property type="component" value="Unassembled WGS sequence"/>
</dbReference>
<dbReference type="InterPro" id="IPR050703">
    <property type="entry name" value="Flavin_MAO"/>
</dbReference>